<evidence type="ECO:0000256" key="1">
    <source>
        <dbReference type="SAM" id="MobiDB-lite"/>
    </source>
</evidence>
<dbReference type="EMBL" id="BOOK01000032">
    <property type="protein sequence ID" value="GII02462.1"/>
    <property type="molecule type" value="Genomic_DNA"/>
</dbReference>
<evidence type="ECO:0000313" key="3">
    <source>
        <dbReference type="EMBL" id="GII02462.1"/>
    </source>
</evidence>
<keyword evidence="2" id="KW-1133">Transmembrane helix</keyword>
<feature type="transmembrane region" description="Helical" evidence="2">
    <location>
        <begin position="137"/>
        <end position="156"/>
    </location>
</feature>
<dbReference type="Proteomes" id="UP000634476">
    <property type="component" value="Unassembled WGS sequence"/>
</dbReference>
<organism evidence="3 4">
    <name type="scientific">Planobispora takensis</name>
    <dbReference type="NCBI Taxonomy" id="1367882"/>
    <lineage>
        <taxon>Bacteria</taxon>
        <taxon>Bacillati</taxon>
        <taxon>Actinomycetota</taxon>
        <taxon>Actinomycetes</taxon>
        <taxon>Streptosporangiales</taxon>
        <taxon>Streptosporangiaceae</taxon>
        <taxon>Planobispora</taxon>
    </lineage>
</organism>
<feature type="region of interest" description="Disordered" evidence="1">
    <location>
        <begin position="164"/>
        <end position="200"/>
    </location>
</feature>
<keyword evidence="2" id="KW-0472">Membrane</keyword>
<keyword evidence="4" id="KW-1185">Reference proteome</keyword>
<keyword evidence="2" id="KW-0812">Transmembrane</keyword>
<comment type="caution">
    <text evidence="3">The sequence shown here is derived from an EMBL/GenBank/DDBJ whole genome shotgun (WGS) entry which is preliminary data.</text>
</comment>
<evidence type="ECO:0008006" key="5">
    <source>
        <dbReference type="Google" id="ProtNLM"/>
    </source>
</evidence>
<reference evidence="3" key="1">
    <citation type="submission" date="2021-01" db="EMBL/GenBank/DDBJ databases">
        <title>Whole genome shotgun sequence of Planobispora takensis NBRC 109077.</title>
        <authorList>
            <person name="Komaki H."/>
            <person name="Tamura T."/>
        </authorList>
    </citation>
    <scope>NUCLEOTIDE SEQUENCE</scope>
    <source>
        <strain evidence="3">NBRC 109077</strain>
    </source>
</reference>
<feature type="transmembrane region" description="Helical" evidence="2">
    <location>
        <begin position="84"/>
        <end position="117"/>
    </location>
</feature>
<dbReference type="AlphaFoldDB" id="A0A8J3SXW2"/>
<name>A0A8J3SXW2_9ACTN</name>
<gene>
    <name evidence="3" type="ORF">Pta02_44700</name>
</gene>
<sequence>MRYARDAAVTVLVLAVLGAAAGVLWSLLAPRPPYVVTDRGPLLADPSTQALIAADGWFALVTGVLGLACGAVGHRLSRRTHPAVMPLALTAGGLLAACLALWVGGAVSIGAVTVAAAGVQVPVVPGPLRLTAQGVLVAWPLFAVGLCFALEGIAGYRDSPLRRPFGGHDHFGPPSQPPPGPPSQPPSGPPSAPPREPDAP</sequence>
<accession>A0A8J3SXW2</accession>
<proteinExistence type="predicted"/>
<feature type="transmembrane region" description="Helical" evidence="2">
    <location>
        <begin position="50"/>
        <end position="72"/>
    </location>
</feature>
<evidence type="ECO:0000256" key="2">
    <source>
        <dbReference type="SAM" id="Phobius"/>
    </source>
</evidence>
<protein>
    <recommendedName>
        <fullName evidence="5">DUF2567 domain-containing protein</fullName>
    </recommendedName>
</protein>
<feature type="compositionally biased region" description="Pro residues" evidence="1">
    <location>
        <begin position="174"/>
        <end position="194"/>
    </location>
</feature>
<evidence type="ECO:0000313" key="4">
    <source>
        <dbReference type="Proteomes" id="UP000634476"/>
    </source>
</evidence>